<sequence length="97" mass="10381">MLFLIVWADLGPEAVQCVLPGCCWEFSSLEEAVTHVESCYLDTGVARGLLRPASSCVPLRELVARHAAELPLSSAAIDAAVAQLEGAMVEQRLSRGQ</sequence>
<reference evidence="2 3" key="1">
    <citation type="submission" date="2020-02" db="EMBL/GenBank/DDBJ databases">
        <title>Draft genome sequence of Haematococcus lacustris strain NIES-144.</title>
        <authorList>
            <person name="Morimoto D."/>
            <person name="Nakagawa S."/>
            <person name="Yoshida T."/>
            <person name="Sawayama S."/>
        </authorList>
    </citation>
    <scope>NUCLEOTIDE SEQUENCE [LARGE SCALE GENOMIC DNA]</scope>
    <source>
        <strain evidence="2 3">NIES-144</strain>
    </source>
</reference>
<feature type="signal peptide" evidence="1">
    <location>
        <begin position="1"/>
        <end position="17"/>
    </location>
</feature>
<keyword evidence="1" id="KW-0732">Signal</keyword>
<dbReference type="AlphaFoldDB" id="A0A699ZF01"/>
<evidence type="ECO:0000256" key="1">
    <source>
        <dbReference type="SAM" id="SignalP"/>
    </source>
</evidence>
<evidence type="ECO:0000313" key="3">
    <source>
        <dbReference type="Proteomes" id="UP000485058"/>
    </source>
</evidence>
<name>A0A699ZF01_HAELA</name>
<feature type="non-terminal residue" evidence="2">
    <location>
        <position position="97"/>
    </location>
</feature>
<accession>A0A699ZF01</accession>
<comment type="caution">
    <text evidence="2">The sequence shown here is derived from an EMBL/GenBank/DDBJ whole genome shotgun (WGS) entry which is preliminary data.</text>
</comment>
<keyword evidence="3" id="KW-1185">Reference proteome</keyword>
<feature type="chain" id="PRO_5025616623" evidence="1">
    <location>
        <begin position="18"/>
        <end position="97"/>
    </location>
</feature>
<dbReference type="EMBL" id="BLLF01000690">
    <property type="protein sequence ID" value="GFH14132.1"/>
    <property type="molecule type" value="Genomic_DNA"/>
</dbReference>
<gene>
    <name evidence="2" type="ORF">HaLaN_10129</name>
</gene>
<protein>
    <submittedName>
        <fullName evidence="2">Uncharacterized protein</fullName>
    </submittedName>
</protein>
<evidence type="ECO:0000313" key="2">
    <source>
        <dbReference type="EMBL" id="GFH14132.1"/>
    </source>
</evidence>
<proteinExistence type="predicted"/>
<feature type="non-terminal residue" evidence="2">
    <location>
        <position position="1"/>
    </location>
</feature>
<dbReference type="Proteomes" id="UP000485058">
    <property type="component" value="Unassembled WGS sequence"/>
</dbReference>
<organism evidence="2 3">
    <name type="scientific">Haematococcus lacustris</name>
    <name type="common">Green alga</name>
    <name type="synonym">Haematococcus pluvialis</name>
    <dbReference type="NCBI Taxonomy" id="44745"/>
    <lineage>
        <taxon>Eukaryota</taxon>
        <taxon>Viridiplantae</taxon>
        <taxon>Chlorophyta</taxon>
        <taxon>core chlorophytes</taxon>
        <taxon>Chlorophyceae</taxon>
        <taxon>CS clade</taxon>
        <taxon>Chlamydomonadales</taxon>
        <taxon>Haematococcaceae</taxon>
        <taxon>Haematococcus</taxon>
    </lineage>
</organism>